<feature type="transmembrane region" description="Helical" evidence="2">
    <location>
        <begin position="24"/>
        <end position="45"/>
    </location>
</feature>
<comment type="caution">
    <text evidence="3">The sequence shown here is derived from an EMBL/GenBank/DDBJ whole genome shotgun (WGS) entry which is preliminary data.</text>
</comment>
<proteinExistence type="predicted"/>
<dbReference type="Proteomes" id="UP000229278">
    <property type="component" value="Unassembled WGS sequence"/>
</dbReference>
<protein>
    <submittedName>
        <fullName evidence="3">Uncharacterized protein</fullName>
    </submittedName>
</protein>
<keyword evidence="2" id="KW-0812">Transmembrane</keyword>
<evidence type="ECO:0000313" key="4">
    <source>
        <dbReference type="Proteomes" id="UP000229278"/>
    </source>
</evidence>
<gene>
    <name evidence="3" type="ORF">CSA09_04005</name>
</gene>
<evidence type="ECO:0000313" key="3">
    <source>
        <dbReference type="EMBL" id="PIE82962.1"/>
    </source>
</evidence>
<dbReference type="AlphaFoldDB" id="A0A2G6PEM0"/>
<keyword evidence="2" id="KW-0472">Membrane</keyword>
<evidence type="ECO:0000256" key="2">
    <source>
        <dbReference type="SAM" id="Phobius"/>
    </source>
</evidence>
<keyword evidence="1" id="KW-0175">Coiled coil</keyword>
<evidence type="ECO:0000256" key="1">
    <source>
        <dbReference type="SAM" id="Coils"/>
    </source>
</evidence>
<accession>A0A2G6PEM0</accession>
<dbReference type="EMBL" id="PDTV01000009">
    <property type="protein sequence ID" value="PIE82962.1"/>
    <property type="molecule type" value="Genomic_DNA"/>
</dbReference>
<reference evidence="3 4" key="1">
    <citation type="submission" date="2017-10" db="EMBL/GenBank/DDBJ databases">
        <title>Novel microbial diversity and functional potential in the marine mammal oral microbiome.</title>
        <authorList>
            <person name="Dudek N.K."/>
            <person name="Sun C.L."/>
            <person name="Burstein D."/>
            <person name="Kantor R.S."/>
            <person name="Aliaga Goltsman D.S."/>
            <person name="Bik E.M."/>
            <person name="Thomas B.C."/>
            <person name="Banfield J.F."/>
            <person name="Relman D.A."/>
        </authorList>
    </citation>
    <scope>NUCLEOTIDE SEQUENCE [LARGE SCALE GENOMIC DNA]</scope>
    <source>
        <strain evidence="3">DOLJORAL78_50_517</strain>
    </source>
</reference>
<name>A0A2G6PEM0_9GAMM</name>
<organism evidence="3 4">
    <name type="scientific">Candidatus Contendibacter odensensis</name>
    <dbReference type="NCBI Taxonomy" id="1400860"/>
    <lineage>
        <taxon>Bacteria</taxon>
        <taxon>Pseudomonadati</taxon>
        <taxon>Pseudomonadota</taxon>
        <taxon>Gammaproteobacteria</taxon>
        <taxon>Candidatus Competibacteraceae</taxon>
        <taxon>Candidatus Contendibacter</taxon>
    </lineage>
</organism>
<sequence>MSGSAHRSFQVYATETEIPGYQRAWVWGLAALVILCCGLTAGWLFNTAFGGLLPLQQISTPNNITLAQQERINEQLRKRITQLEQALNEDICN</sequence>
<keyword evidence="2" id="KW-1133">Transmembrane helix</keyword>
<feature type="coiled-coil region" evidence="1">
    <location>
        <begin position="66"/>
        <end position="93"/>
    </location>
</feature>